<dbReference type="EMBL" id="ML976987">
    <property type="protein sequence ID" value="KAF1958432.1"/>
    <property type="molecule type" value="Genomic_DNA"/>
</dbReference>
<dbReference type="OrthoDB" id="2281372at2759"/>
<evidence type="ECO:0000313" key="2">
    <source>
        <dbReference type="EMBL" id="KAF1958432.1"/>
    </source>
</evidence>
<dbReference type="PANTHER" id="PTHR34997">
    <property type="entry name" value="AM15"/>
    <property type="match status" value="1"/>
</dbReference>
<protein>
    <submittedName>
        <fullName evidence="2">Uncharacterized protein</fullName>
    </submittedName>
</protein>
<organism evidence="2 3">
    <name type="scientific">Byssothecium circinans</name>
    <dbReference type="NCBI Taxonomy" id="147558"/>
    <lineage>
        <taxon>Eukaryota</taxon>
        <taxon>Fungi</taxon>
        <taxon>Dikarya</taxon>
        <taxon>Ascomycota</taxon>
        <taxon>Pezizomycotina</taxon>
        <taxon>Dothideomycetes</taxon>
        <taxon>Pleosporomycetidae</taxon>
        <taxon>Pleosporales</taxon>
        <taxon>Massarineae</taxon>
        <taxon>Massarinaceae</taxon>
        <taxon>Byssothecium</taxon>
    </lineage>
</organism>
<proteinExistence type="predicted"/>
<sequence length="99" mass="10730">MALIPHSMVGNCDDFYFVKDSEICCEIVKATLRLRITVGVAPSTSATSTPTTARAGNSTPTPIQNGRVENCRRFYKVFKDEGCWAIANTYSIALGGIPL</sequence>
<name>A0A6A5U3L3_9PLEO</name>
<keyword evidence="1" id="KW-0732">Signal</keyword>
<evidence type="ECO:0000256" key="1">
    <source>
        <dbReference type="ARBA" id="ARBA00022729"/>
    </source>
</evidence>
<gene>
    <name evidence="2" type="ORF">CC80DRAFT_592129</name>
</gene>
<evidence type="ECO:0000313" key="3">
    <source>
        <dbReference type="Proteomes" id="UP000800035"/>
    </source>
</evidence>
<dbReference type="AlphaFoldDB" id="A0A6A5U3L3"/>
<keyword evidence="3" id="KW-1185">Reference proteome</keyword>
<dbReference type="GO" id="GO:0008061">
    <property type="term" value="F:chitin binding"/>
    <property type="evidence" value="ECO:0007669"/>
    <property type="project" value="InterPro"/>
</dbReference>
<dbReference type="PANTHER" id="PTHR34997:SF2">
    <property type="entry name" value="LYSM DOMAIN-CONTAINING PROTEIN-RELATED"/>
    <property type="match status" value="1"/>
</dbReference>
<reference evidence="2" key="1">
    <citation type="journal article" date="2020" name="Stud. Mycol.">
        <title>101 Dothideomycetes genomes: a test case for predicting lifestyles and emergence of pathogens.</title>
        <authorList>
            <person name="Haridas S."/>
            <person name="Albert R."/>
            <person name="Binder M."/>
            <person name="Bloem J."/>
            <person name="Labutti K."/>
            <person name="Salamov A."/>
            <person name="Andreopoulos B."/>
            <person name="Baker S."/>
            <person name="Barry K."/>
            <person name="Bills G."/>
            <person name="Bluhm B."/>
            <person name="Cannon C."/>
            <person name="Castanera R."/>
            <person name="Culley D."/>
            <person name="Daum C."/>
            <person name="Ezra D."/>
            <person name="Gonzalez J."/>
            <person name="Henrissat B."/>
            <person name="Kuo A."/>
            <person name="Liang C."/>
            <person name="Lipzen A."/>
            <person name="Lutzoni F."/>
            <person name="Magnuson J."/>
            <person name="Mondo S."/>
            <person name="Nolan M."/>
            <person name="Ohm R."/>
            <person name="Pangilinan J."/>
            <person name="Park H.-J."/>
            <person name="Ramirez L."/>
            <person name="Alfaro M."/>
            <person name="Sun H."/>
            <person name="Tritt A."/>
            <person name="Yoshinaga Y."/>
            <person name="Zwiers L.-H."/>
            <person name="Turgeon B."/>
            <person name="Goodwin S."/>
            <person name="Spatafora J."/>
            <person name="Crous P."/>
            <person name="Grigoriev I."/>
        </authorList>
    </citation>
    <scope>NUCLEOTIDE SEQUENCE</scope>
    <source>
        <strain evidence="2">CBS 675.92</strain>
    </source>
</reference>
<dbReference type="InterPro" id="IPR052210">
    <property type="entry name" value="LysM1-like"/>
</dbReference>
<dbReference type="Proteomes" id="UP000800035">
    <property type="component" value="Unassembled WGS sequence"/>
</dbReference>
<accession>A0A6A5U3L3</accession>